<dbReference type="FunFam" id="2.40.10.10:FF:000146">
    <property type="entry name" value="Serine protease 53"/>
    <property type="match status" value="1"/>
</dbReference>
<keyword evidence="11" id="KW-1185">Reference proteome</keyword>
<gene>
    <name evidence="12" type="primary">LOC115621348</name>
</gene>
<organism evidence="11 12">
    <name type="scientific">Drosophila lebanonensis</name>
    <name type="common">Fruit fly</name>
    <name type="synonym">Scaptodrosophila lebanonensis</name>
    <dbReference type="NCBI Taxonomy" id="7225"/>
    <lineage>
        <taxon>Eukaryota</taxon>
        <taxon>Metazoa</taxon>
        <taxon>Ecdysozoa</taxon>
        <taxon>Arthropoda</taxon>
        <taxon>Hexapoda</taxon>
        <taxon>Insecta</taxon>
        <taxon>Pterygota</taxon>
        <taxon>Neoptera</taxon>
        <taxon>Endopterygota</taxon>
        <taxon>Diptera</taxon>
        <taxon>Brachycera</taxon>
        <taxon>Muscomorpha</taxon>
        <taxon>Ephydroidea</taxon>
        <taxon>Drosophilidae</taxon>
        <taxon>Scaptodrosophila</taxon>
    </lineage>
</organism>
<dbReference type="RefSeq" id="XP_030370828.1">
    <property type="nucleotide sequence ID" value="XM_030514968.1"/>
</dbReference>
<evidence type="ECO:0000256" key="1">
    <source>
        <dbReference type="ARBA" id="ARBA00004613"/>
    </source>
</evidence>
<feature type="signal peptide" evidence="9">
    <location>
        <begin position="1"/>
        <end position="31"/>
    </location>
</feature>
<evidence type="ECO:0000313" key="12">
    <source>
        <dbReference type="RefSeq" id="XP_030370828.1"/>
    </source>
</evidence>
<evidence type="ECO:0000256" key="5">
    <source>
        <dbReference type="ARBA" id="ARBA00022801"/>
    </source>
</evidence>
<name>A0A6J2T6T5_DROLE</name>
<feature type="chain" id="PRO_5026735794" evidence="9">
    <location>
        <begin position="32"/>
        <end position="450"/>
    </location>
</feature>
<evidence type="ECO:0000259" key="10">
    <source>
        <dbReference type="PROSITE" id="PS50240"/>
    </source>
</evidence>
<evidence type="ECO:0000256" key="6">
    <source>
        <dbReference type="ARBA" id="ARBA00022825"/>
    </source>
</evidence>
<keyword evidence="7" id="KW-0865">Zymogen</keyword>
<evidence type="ECO:0000313" key="11">
    <source>
        <dbReference type="Proteomes" id="UP000504634"/>
    </source>
</evidence>
<dbReference type="GO" id="GO:0005576">
    <property type="term" value="C:extracellular region"/>
    <property type="evidence" value="ECO:0007669"/>
    <property type="project" value="UniProtKB-SubCell"/>
</dbReference>
<dbReference type="OrthoDB" id="238681at2759"/>
<dbReference type="InterPro" id="IPR031986">
    <property type="entry name" value="GD_N"/>
</dbReference>
<proteinExistence type="predicted"/>
<dbReference type="PROSITE" id="PS50240">
    <property type="entry name" value="TRYPSIN_DOM"/>
    <property type="match status" value="1"/>
</dbReference>
<evidence type="ECO:0000256" key="3">
    <source>
        <dbReference type="ARBA" id="ARBA00022670"/>
    </source>
</evidence>
<dbReference type="GO" id="GO:0006508">
    <property type="term" value="P:proteolysis"/>
    <property type="evidence" value="ECO:0007669"/>
    <property type="project" value="UniProtKB-KW"/>
</dbReference>
<keyword evidence="8" id="KW-1015">Disulfide bond</keyword>
<dbReference type="Pfam" id="PF16030">
    <property type="entry name" value="GD_N"/>
    <property type="match status" value="1"/>
</dbReference>
<dbReference type="Gene3D" id="2.40.10.10">
    <property type="entry name" value="Trypsin-like serine proteases"/>
    <property type="match status" value="1"/>
</dbReference>
<keyword evidence="3" id="KW-0645">Protease</keyword>
<evidence type="ECO:0000256" key="8">
    <source>
        <dbReference type="ARBA" id="ARBA00023157"/>
    </source>
</evidence>
<dbReference type="GeneID" id="115621348"/>
<accession>A0A6J2T6T5</accession>
<evidence type="ECO:0000256" key="2">
    <source>
        <dbReference type="ARBA" id="ARBA00022525"/>
    </source>
</evidence>
<keyword evidence="6" id="KW-0720">Serine protease</keyword>
<dbReference type="InterPro" id="IPR018114">
    <property type="entry name" value="TRYPSIN_HIS"/>
</dbReference>
<dbReference type="InterPro" id="IPR009003">
    <property type="entry name" value="Peptidase_S1_PA"/>
</dbReference>
<dbReference type="AlphaFoldDB" id="A0A6J2T6T5"/>
<dbReference type="PROSITE" id="PS00134">
    <property type="entry name" value="TRYPSIN_HIS"/>
    <property type="match status" value="1"/>
</dbReference>
<evidence type="ECO:0000256" key="9">
    <source>
        <dbReference type="SAM" id="SignalP"/>
    </source>
</evidence>
<dbReference type="SMART" id="SM00020">
    <property type="entry name" value="Tryp_SPc"/>
    <property type="match status" value="1"/>
</dbReference>
<dbReference type="InterPro" id="IPR001254">
    <property type="entry name" value="Trypsin_dom"/>
</dbReference>
<evidence type="ECO:0000256" key="4">
    <source>
        <dbReference type="ARBA" id="ARBA00022729"/>
    </source>
</evidence>
<protein>
    <submittedName>
        <fullName evidence="12">Serine protease gd-like isoform X1</fullName>
    </submittedName>
</protein>
<dbReference type="SUPFAM" id="SSF50494">
    <property type="entry name" value="Trypsin-like serine proteases"/>
    <property type="match status" value="1"/>
</dbReference>
<feature type="domain" description="Peptidase S1" evidence="10">
    <location>
        <begin position="202"/>
        <end position="449"/>
    </location>
</feature>
<dbReference type="Proteomes" id="UP000504634">
    <property type="component" value="Unplaced"/>
</dbReference>
<dbReference type="InterPro" id="IPR051333">
    <property type="entry name" value="CLIP_Serine_Protease"/>
</dbReference>
<keyword evidence="5" id="KW-0378">Hydrolase</keyword>
<evidence type="ECO:0000256" key="7">
    <source>
        <dbReference type="ARBA" id="ARBA00023145"/>
    </source>
</evidence>
<dbReference type="PANTHER" id="PTHR24260:SF136">
    <property type="entry name" value="GH08193P-RELATED"/>
    <property type="match status" value="1"/>
</dbReference>
<dbReference type="GO" id="GO:0004252">
    <property type="term" value="F:serine-type endopeptidase activity"/>
    <property type="evidence" value="ECO:0007669"/>
    <property type="project" value="InterPro"/>
</dbReference>
<sequence>MAICRSSLGARMASLSLVLISLISLVSRVDAQRLPTNNCGNILRYQRQGDSWIGILKASTNGLRELEWRLHFNYLASNQDSVNFGEVLSYPDDSTAVRILLKGGQVEMYLRFRNFNVELPKLVLAELNGVRMCTAEIYRERSKKAEIYSYYGLRARNGMSTAPPLDIRRLPTTSEIIVRVRPPPRVQPPADKCGEEGLIALFIGGTNVPRGRFPWVAPLYHDDNPDPYVVDLNYKCVTTLVSTRTVVTAAHCIWGKKREEMRVYVGRHDLESYPEEGAVLMEIQSVHTHPDFIGDVVPDSDIGILVFTTHATISSYVRPICMWSLKASSNESLFEEAVVVGWGVDKNQNHLRFPKSAEMQIVSRETCQRKMISAIHFLTSRTLCAGNKDAHGPCSGDSGAGLMVKINNQWTLRAVVSTAQRLGNTCDLSGYVIYSDVSKHLQWIESKIVR</sequence>
<keyword evidence="4 9" id="KW-0732">Signal</keyword>
<keyword evidence="2" id="KW-0964">Secreted</keyword>
<dbReference type="PANTHER" id="PTHR24260">
    <property type="match status" value="1"/>
</dbReference>
<comment type="subcellular location">
    <subcellularLocation>
        <location evidence="1">Secreted</location>
    </subcellularLocation>
</comment>
<dbReference type="InterPro" id="IPR043504">
    <property type="entry name" value="Peptidase_S1_PA_chymotrypsin"/>
</dbReference>
<reference evidence="12" key="1">
    <citation type="submission" date="2025-08" db="UniProtKB">
        <authorList>
            <consortium name="RefSeq"/>
        </authorList>
    </citation>
    <scope>IDENTIFICATION</scope>
    <source>
        <strain evidence="12">11010-0011.00</strain>
        <tissue evidence="12">Whole body</tissue>
    </source>
</reference>
<dbReference type="CDD" id="cd00190">
    <property type="entry name" value="Tryp_SPc"/>
    <property type="match status" value="1"/>
</dbReference>
<dbReference type="Pfam" id="PF00089">
    <property type="entry name" value="Trypsin"/>
    <property type="match status" value="1"/>
</dbReference>